<name>A0ABS0FS61_PSELU</name>
<accession>A0ABS0FS61</accession>
<comment type="caution">
    <text evidence="2">The sequence shown here is derived from an EMBL/GenBank/DDBJ whole genome shotgun (WGS) entry which is preliminary data.</text>
</comment>
<dbReference type="Pfam" id="PF03837">
    <property type="entry name" value="RecT"/>
    <property type="match status" value="1"/>
</dbReference>
<organism evidence="2 3">
    <name type="scientific">Pseudomonas luteola</name>
    <dbReference type="NCBI Taxonomy" id="47886"/>
    <lineage>
        <taxon>Bacteria</taxon>
        <taxon>Pseudomonadati</taxon>
        <taxon>Pseudomonadota</taxon>
        <taxon>Gammaproteobacteria</taxon>
        <taxon>Pseudomonadales</taxon>
        <taxon>Pseudomonadaceae</taxon>
        <taxon>Pseudomonas</taxon>
    </lineage>
</organism>
<evidence type="ECO:0000313" key="2">
    <source>
        <dbReference type="EMBL" id="MBF8643176.1"/>
    </source>
</evidence>
<reference evidence="2 3" key="1">
    <citation type="submission" date="2020-10" db="EMBL/GenBank/DDBJ databases">
        <title>Genome sequences of Pseudomonas isolates.</title>
        <authorList>
            <person name="Wessels L."/>
            <person name="Reich F."/>
            <person name="Hammerl J."/>
        </authorList>
    </citation>
    <scope>NUCLEOTIDE SEQUENCE [LARGE SCALE GENOMIC DNA]</scope>
    <source>
        <strain evidence="2 3">20-MO00624-0</strain>
    </source>
</reference>
<dbReference type="InterPro" id="IPR010183">
    <property type="entry name" value="Phage_lambda_Bet"/>
</dbReference>
<dbReference type="InterPro" id="IPR018330">
    <property type="entry name" value="RecT_fam"/>
</dbReference>
<feature type="compositionally biased region" description="Basic and acidic residues" evidence="1">
    <location>
        <begin position="315"/>
        <end position="332"/>
    </location>
</feature>
<evidence type="ECO:0000313" key="3">
    <source>
        <dbReference type="Proteomes" id="UP000626180"/>
    </source>
</evidence>
<evidence type="ECO:0000256" key="1">
    <source>
        <dbReference type="SAM" id="MobiDB-lite"/>
    </source>
</evidence>
<feature type="region of interest" description="Disordered" evidence="1">
    <location>
        <begin position="292"/>
        <end position="344"/>
    </location>
</feature>
<gene>
    <name evidence="2" type="primary">bet</name>
    <name evidence="2" type="ORF">IRZ65_21115</name>
</gene>
<dbReference type="RefSeq" id="WP_196122258.1">
    <property type="nucleotide sequence ID" value="NZ_JADMCD010000014.1"/>
</dbReference>
<dbReference type="Proteomes" id="UP000626180">
    <property type="component" value="Unassembled WGS sequence"/>
</dbReference>
<proteinExistence type="predicted"/>
<sequence>MATQTLQNVENLSEAKSKKLLTRIAERYGVNETKLMTTLKATAFKQRDGSAPTEEQMMALLIVAEQYQLNPFTREIYAFPDKSNGIVPVVGVDGWSRIVNSHTDYQGMEFNYSETMVRPLGAKVDAHEWIECVMYRKGKERPTIVREYLDEVYREPFKPQGKNYAVDGPWQSHPKRFLRHKAMIQCARLAFGFVGIFDQDEAERISEIDISNKGYRVVDEEARATAEPTLPTGQCLDIGIVVDRLIERAKPVNAWQSAYEWLGKRFSGAEREYAINRLREAELCSATEAIPEADPVSVEEVAPEAQTTQSDESFDDAHEAESGMDQTAHETSEQDSEFAGLFADMKDSLEDAEGAYIP</sequence>
<dbReference type="EMBL" id="JADMCD010000014">
    <property type="protein sequence ID" value="MBF8643176.1"/>
    <property type="molecule type" value="Genomic_DNA"/>
</dbReference>
<protein>
    <submittedName>
        <fullName evidence="2">Phage recombination protein Bet</fullName>
    </submittedName>
</protein>
<dbReference type="NCBIfam" id="TIGR01913">
    <property type="entry name" value="bet_lambda"/>
    <property type="match status" value="1"/>
</dbReference>
<keyword evidence="3" id="KW-1185">Reference proteome</keyword>